<proteinExistence type="predicted"/>
<dbReference type="Gene3D" id="3.40.50.2000">
    <property type="entry name" value="Glycogen Phosphorylase B"/>
    <property type="match status" value="2"/>
</dbReference>
<organism evidence="1">
    <name type="scientific">marine sediment metagenome</name>
    <dbReference type="NCBI Taxonomy" id="412755"/>
    <lineage>
        <taxon>unclassified sequences</taxon>
        <taxon>metagenomes</taxon>
        <taxon>ecological metagenomes</taxon>
    </lineage>
</organism>
<accession>X0SGP4</accession>
<protein>
    <submittedName>
        <fullName evidence="1">Uncharacterized protein</fullName>
    </submittedName>
</protein>
<evidence type="ECO:0000313" key="1">
    <source>
        <dbReference type="EMBL" id="GAF80208.1"/>
    </source>
</evidence>
<dbReference type="SUPFAM" id="SSF53756">
    <property type="entry name" value="UDP-Glycosyltransferase/glycogen phosphorylase"/>
    <property type="match status" value="1"/>
</dbReference>
<comment type="caution">
    <text evidence="1">The sequence shown here is derived from an EMBL/GenBank/DDBJ whole genome shotgun (WGS) entry which is preliminary data.</text>
</comment>
<sequence length="288" mass="32902">MKPKITFVSDAHDVRLDKEAYVLNRMGYDIIHITQNIRKIDSFHINLYYETPIQLKKAVLLASKETDIFHVHNEPSWMAVAIREVLPKAKIIMDYHDSNYWRMDLKKNDELGFNSVFSPDEDIAVPCVDGFVVPSRECANELKTRTKKPIVVLPPACSEHQFRYGPWGSIPSIPGLCIQGGMAISKPGDIYGWRDYTELCKQLKDKIKIYMYSSYFRIREYQDHYAPLAHILTEETFANLLDVMGKHTWGVVGNITDCPALKYFMPNKAFDYIAAGVPIVNFGGTAIS</sequence>
<gene>
    <name evidence="1" type="ORF">S01H1_11546</name>
</gene>
<name>X0SGP4_9ZZZZ</name>
<dbReference type="AlphaFoldDB" id="X0SGP4"/>
<dbReference type="EMBL" id="BARS01005888">
    <property type="protein sequence ID" value="GAF80208.1"/>
    <property type="molecule type" value="Genomic_DNA"/>
</dbReference>
<reference evidence="1" key="1">
    <citation type="journal article" date="2014" name="Front. Microbiol.">
        <title>High frequency of phylogenetically diverse reductive dehalogenase-homologous genes in deep subseafloor sedimentary metagenomes.</title>
        <authorList>
            <person name="Kawai M."/>
            <person name="Futagami T."/>
            <person name="Toyoda A."/>
            <person name="Takaki Y."/>
            <person name="Nishi S."/>
            <person name="Hori S."/>
            <person name="Arai W."/>
            <person name="Tsubouchi T."/>
            <person name="Morono Y."/>
            <person name="Uchiyama I."/>
            <person name="Ito T."/>
            <person name="Fujiyama A."/>
            <person name="Inagaki F."/>
            <person name="Takami H."/>
        </authorList>
    </citation>
    <scope>NUCLEOTIDE SEQUENCE</scope>
    <source>
        <strain evidence="1">Expedition CK06-06</strain>
    </source>
</reference>
<feature type="non-terminal residue" evidence="1">
    <location>
        <position position="288"/>
    </location>
</feature>